<evidence type="ECO:0000313" key="1">
    <source>
        <dbReference type="EMBL" id="TIC80301.1"/>
    </source>
</evidence>
<dbReference type="AlphaFoldDB" id="A0A4T0UP43"/>
<gene>
    <name evidence="1" type="ORF">E5K04_12400</name>
</gene>
<comment type="caution">
    <text evidence="1">The sequence shown here is derived from an EMBL/GenBank/DDBJ whole genome shotgun (WGS) entry which is preliminary data.</text>
</comment>
<dbReference type="EMBL" id="STGJ01000014">
    <property type="protein sequence ID" value="TIC80301.1"/>
    <property type="molecule type" value="Genomic_DNA"/>
</dbReference>
<organism evidence="1 2">
    <name type="scientific">Crenobacter intestini</name>
    <dbReference type="NCBI Taxonomy" id="2563443"/>
    <lineage>
        <taxon>Bacteria</taxon>
        <taxon>Pseudomonadati</taxon>
        <taxon>Pseudomonadota</taxon>
        <taxon>Betaproteobacteria</taxon>
        <taxon>Neisseriales</taxon>
        <taxon>Neisseriaceae</taxon>
        <taxon>Crenobacter</taxon>
    </lineage>
</organism>
<dbReference type="Proteomes" id="UP000308891">
    <property type="component" value="Unassembled WGS sequence"/>
</dbReference>
<keyword evidence="2" id="KW-1185">Reference proteome</keyword>
<dbReference type="RefSeq" id="WP_136554560.1">
    <property type="nucleotide sequence ID" value="NZ_STGJ01000014.1"/>
</dbReference>
<name>A0A4T0UP43_9NEIS</name>
<accession>A0A4T0UP43</accession>
<protein>
    <recommendedName>
        <fullName evidence="3">Restriction endonuclease</fullName>
    </recommendedName>
</protein>
<reference evidence="1 2" key="1">
    <citation type="submission" date="2019-04" db="EMBL/GenBank/DDBJ databases">
        <title>Crenobacter sp. nov.</title>
        <authorList>
            <person name="Shi S."/>
        </authorList>
    </citation>
    <scope>NUCLEOTIDE SEQUENCE [LARGE SCALE GENOMIC DNA]</scope>
    <source>
        <strain evidence="1 2">GY 70310</strain>
    </source>
</reference>
<sequence length="358" mass="39958">MFDPLKLWEVNREERFYCALLAHAVLSSSRVRAAICEAINGVTGSHLDPEGLEVYVEVAAMRDYWNRLGGPSRNGGDDRKLEVLRKIFAKENLPESMLQSPVFRTKTGALPNPGKWGIEEISKAFPEYASDEKLNSFRMIKYSFNAKPDMLFVSGGEAVLVEAKIESGESMYEGGISQTAVQGKISELVKDLAPCYQETRFFNTMLVLKQNRDQPVLTWSAVIGCLESVTSEHADEIDPFTMRCFHQLIRNTASQIKPERRSTRKVADCGAFDMEDLDGGFLLKVVANMKRDPEAKVRFGTSGNGFTPNYVISYGDGRTVCFAGCNHQTMPKGKMFSEKNLSGFFSRLDIVPQIKKAG</sequence>
<evidence type="ECO:0000313" key="2">
    <source>
        <dbReference type="Proteomes" id="UP000308891"/>
    </source>
</evidence>
<proteinExistence type="predicted"/>
<evidence type="ECO:0008006" key="3">
    <source>
        <dbReference type="Google" id="ProtNLM"/>
    </source>
</evidence>
<dbReference type="OrthoDB" id="9429440at2"/>